<dbReference type="AlphaFoldDB" id="A0A6I8NW97"/>
<evidence type="ECO:0000256" key="7">
    <source>
        <dbReference type="PROSITE-ProRule" id="PRU00196"/>
    </source>
</evidence>
<feature type="transmembrane region" description="Helical" evidence="9">
    <location>
        <begin position="389"/>
        <end position="410"/>
    </location>
</feature>
<dbReference type="GO" id="GO:0005576">
    <property type="term" value="C:extracellular region"/>
    <property type="evidence" value="ECO:0007669"/>
    <property type="project" value="UniProtKB-SubCell"/>
</dbReference>
<feature type="disulfide bond" evidence="7">
    <location>
        <begin position="284"/>
        <end position="345"/>
    </location>
</feature>
<dbReference type="SUPFAM" id="SSF56487">
    <property type="entry name" value="SRCR-like"/>
    <property type="match status" value="3"/>
</dbReference>
<sequence length="602" mass="63738">MRSRLVGGPQLCAGRVEVIHGDKWGSVCDSHFPLEAAAVLCRELQCGVAVSVLGGAHFGEGQGPVWNEDFRCAGHESLLLHCPRGPLPERMCNHSRDVGVVCSRNGTRPSPSPQCNVSTWEPAGPGGPQGGAAECTGAPQLRLADGGGRCAGRVEIFYNGTWGTVCDDGWDVSDAQVVCRQLGCGVAVSAPGAAHFGPGAGPVWLDELRCSGNEVHLGRCPSKGWGRHDCRHKEDAGALCSVFPGLRLVNDTWACAGRLEVFHNGTWGSVCSNSMQDVTVNLICRQLGCGDSGTLESPGTYGEASGPWWVDQVLCHTHDPSLWECSSDSWNEKSCSPGDEAQVTCEGRSKNCPGSGPCRGTTGTTATYTTTPAPPLSSLSTRTHTVDTFPRILCIVLGALLFLVLAILGAQVMQQRAQRQAVTEHQDILSEAVYQELEYALMGEKDGLSFRGSGSWGSGAQPPYYNVDSEEEEERARERGSRGEKDWEYDNVEDPGRSDIPPTPRSSGRDLPWPSDPDTMPPEAPADGYDDAEIPNPALGDEAVPDLPGGALGARGSQSGQNVPSLGGSDHPRTEAGDLSSSSKDPGYDDAELCPECPGESN</sequence>
<evidence type="ECO:0000256" key="2">
    <source>
        <dbReference type="ARBA" id="ARBA00022525"/>
    </source>
</evidence>
<reference evidence="11" key="2">
    <citation type="submission" date="2025-09" db="UniProtKB">
        <authorList>
            <consortium name="Ensembl"/>
        </authorList>
    </citation>
    <scope>IDENTIFICATION</scope>
    <source>
        <strain evidence="11">Glennie</strain>
    </source>
</reference>
<evidence type="ECO:0000256" key="5">
    <source>
        <dbReference type="ARBA" id="ARBA00023157"/>
    </source>
</evidence>
<dbReference type="PANTHER" id="PTHR48071:SF29">
    <property type="entry name" value="OLFACTORY RECEPTOR 292"/>
    <property type="match status" value="1"/>
</dbReference>
<protein>
    <recommendedName>
        <fullName evidence="10">SRCR domain-containing protein</fullName>
    </recommendedName>
</protein>
<evidence type="ECO:0000313" key="11">
    <source>
        <dbReference type="Ensembl" id="ENSOANP00000045624.1"/>
    </source>
</evidence>
<evidence type="ECO:0000256" key="9">
    <source>
        <dbReference type="SAM" id="Phobius"/>
    </source>
</evidence>
<dbReference type="Pfam" id="PF00530">
    <property type="entry name" value="SRCR"/>
    <property type="match status" value="3"/>
</dbReference>
<evidence type="ECO:0000256" key="8">
    <source>
        <dbReference type="SAM" id="MobiDB-lite"/>
    </source>
</evidence>
<keyword evidence="3" id="KW-0732">Signal</keyword>
<dbReference type="GeneTree" id="ENSGT00940000155987"/>
<dbReference type="InParanoid" id="A0A6I8NW97"/>
<accession>A0A6I8NW97</accession>
<feature type="disulfide bond" evidence="7">
    <location>
        <begin position="41"/>
        <end position="102"/>
    </location>
</feature>
<dbReference type="InterPro" id="IPR001190">
    <property type="entry name" value="SRCR"/>
</dbReference>
<feature type="disulfide bond" evidence="7">
    <location>
        <begin position="210"/>
        <end position="220"/>
    </location>
</feature>
<dbReference type="FunFam" id="3.10.250.10:FF:000003">
    <property type="entry name" value="Deleted in malignant brain tumors 1"/>
    <property type="match status" value="1"/>
</dbReference>
<feature type="domain" description="SRCR" evidence="10">
    <location>
        <begin position="141"/>
        <end position="241"/>
    </location>
</feature>
<name>A0A6I8NW97_ORNAN</name>
<dbReference type="OMA" id="FRCAGHE"/>
<keyword evidence="9" id="KW-0472">Membrane</keyword>
<evidence type="ECO:0000256" key="1">
    <source>
        <dbReference type="ARBA" id="ARBA00004613"/>
    </source>
</evidence>
<dbReference type="PANTHER" id="PTHR48071">
    <property type="entry name" value="SRCR DOMAIN-CONTAINING PROTEIN"/>
    <property type="match status" value="1"/>
</dbReference>
<keyword evidence="9" id="KW-0812">Transmembrane</keyword>
<keyword evidence="5 7" id="KW-1015">Disulfide bond</keyword>
<dbReference type="FunFam" id="3.10.250.10:FF:000004">
    <property type="entry name" value="Scavenger receptor cysteine-rich type 1 protein M130"/>
    <property type="match status" value="1"/>
</dbReference>
<evidence type="ECO:0000256" key="6">
    <source>
        <dbReference type="ARBA" id="ARBA00023180"/>
    </source>
</evidence>
<dbReference type="PROSITE" id="PS50287">
    <property type="entry name" value="SRCR_2"/>
    <property type="match status" value="3"/>
</dbReference>
<evidence type="ECO:0000313" key="12">
    <source>
        <dbReference type="Proteomes" id="UP000002279"/>
    </source>
</evidence>
<dbReference type="Ensembl" id="ENSOANT00000071046.1">
    <property type="protein sequence ID" value="ENSOANP00000045624.1"/>
    <property type="gene ID" value="ENSOANG00000037115.1"/>
</dbReference>
<dbReference type="Bgee" id="ENSOANG00000037115">
    <property type="expression patterns" value="Expressed in endometrium and 5 other cell types or tissues"/>
</dbReference>
<feature type="domain" description="SRCR" evidence="10">
    <location>
        <begin position="246"/>
        <end position="346"/>
    </location>
</feature>
<feature type="disulfide bond" evidence="7">
    <location>
        <begin position="271"/>
        <end position="335"/>
    </location>
</feature>
<comment type="subcellular location">
    <subcellularLocation>
        <location evidence="1">Secreted</location>
    </subcellularLocation>
</comment>
<feature type="region of interest" description="Disordered" evidence="8">
    <location>
        <begin position="451"/>
        <end position="602"/>
    </location>
</feature>
<evidence type="ECO:0000259" key="10">
    <source>
        <dbReference type="PROSITE" id="PS50287"/>
    </source>
</evidence>
<dbReference type="PRINTS" id="PR00258">
    <property type="entry name" value="SPERACTRCPTR"/>
</dbReference>
<keyword evidence="6" id="KW-0325">Glycoprotein</keyword>
<dbReference type="PROSITE" id="PS00420">
    <property type="entry name" value="SRCR_1"/>
    <property type="match status" value="1"/>
</dbReference>
<evidence type="ECO:0000256" key="3">
    <source>
        <dbReference type="ARBA" id="ARBA00022729"/>
    </source>
</evidence>
<feature type="disulfide bond" evidence="7">
    <location>
        <begin position="28"/>
        <end position="92"/>
    </location>
</feature>
<dbReference type="FunFam" id="3.10.250.10:FF:000012">
    <property type="entry name" value="CD163 molecule like 1"/>
    <property type="match status" value="1"/>
</dbReference>
<feature type="disulfide bond" evidence="7">
    <location>
        <begin position="72"/>
        <end position="82"/>
    </location>
</feature>
<reference evidence="11" key="1">
    <citation type="submission" date="2025-08" db="UniProtKB">
        <authorList>
            <consortium name="Ensembl"/>
        </authorList>
    </citation>
    <scope>IDENTIFICATION</scope>
    <source>
        <strain evidence="11">Glennie</strain>
    </source>
</reference>
<feature type="disulfide bond" evidence="7">
    <location>
        <begin position="315"/>
        <end position="325"/>
    </location>
</feature>
<organism evidence="11 12">
    <name type="scientific">Ornithorhynchus anatinus</name>
    <name type="common">Duckbill platypus</name>
    <dbReference type="NCBI Taxonomy" id="9258"/>
    <lineage>
        <taxon>Eukaryota</taxon>
        <taxon>Metazoa</taxon>
        <taxon>Chordata</taxon>
        <taxon>Craniata</taxon>
        <taxon>Vertebrata</taxon>
        <taxon>Euteleostomi</taxon>
        <taxon>Mammalia</taxon>
        <taxon>Monotremata</taxon>
        <taxon>Ornithorhynchidae</taxon>
        <taxon>Ornithorhynchus</taxon>
    </lineage>
</organism>
<dbReference type="SMART" id="SM00202">
    <property type="entry name" value="SR"/>
    <property type="match status" value="3"/>
</dbReference>
<dbReference type="Gene3D" id="3.10.250.10">
    <property type="entry name" value="SRCR-like domain"/>
    <property type="match status" value="3"/>
</dbReference>
<dbReference type="GO" id="GO:0016020">
    <property type="term" value="C:membrane"/>
    <property type="evidence" value="ECO:0007669"/>
    <property type="project" value="InterPro"/>
</dbReference>
<keyword evidence="9" id="KW-1133">Transmembrane helix</keyword>
<proteinExistence type="predicted"/>
<dbReference type="InterPro" id="IPR036772">
    <property type="entry name" value="SRCR-like_dom_sf"/>
</dbReference>
<feature type="disulfide bond" evidence="7">
    <location>
        <begin position="166"/>
        <end position="230"/>
    </location>
</feature>
<feature type="disulfide bond" evidence="7">
    <location>
        <begin position="179"/>
        <end position="240"/>
    </location>
</feature>
<evidence type="ECO:0000256" key="4">
    <source>
        <dbReference type="ARBA" id="ARBA00022737"/>
    </source>
</evidence>
<keyword evidence="2" id="KW-0964">Secreted</keyword>
<feature type="domain" description="SRCR" evidence="10">
    <location>
        <begin position="3"/>
        <end position="103"/>
    </location>
</feature>
<keyword evidence="4" id="KW-0677">Repeat</keyword>
<keyword evidence="12" id="KW-1185">Reference proteome</keyword>
<dbReference type="Proteomes" id="UP000002279">
    <property type="component" value="Unplaced"/>
</dbReference>
<feature type="compositionally biased region" description="Basic and acidic residues" evidence="8">
    <location>
        <begin position="474"/>
        <end position="488"/>
    </location>
</feature>